<name>A0A7R9QG60_9ACAR</name>
<dbReference type="Proteomes" id="UP000759131">
    <property type="component" value="Unassembled WGS sequence"/>
</dbReference>
<proteinExistence type="predicted"/>
<feature type="region of interest" description="Disordered" evidence="1">
    <location>
        <begin position="1"/>
        <end position="38"/>
    </location>
</feature>
<evidence type="ECO:0000313" key="2">
    <source>
        <dbReference type="EMBL" id="CAD7643700.1"/>
    </source>
</evidence>
<accession>A0A7R9QG60</accession>
<reference evidence="2" key="1">
    <citation type="submission" date="2020-11" db="EMBL/GenBank/DDBJ databases">
        <authorList>
            <person name="Tran Van P."/>
        </authorList>
    </citation>
    <scope>NUCLEOTIDE SEQUENCE</scope>
</reference>
<evidence type="ECO:0000256" key="1">
    <source>
        <dbReference type="SAM" id="MobiDB-lite"/>
    </source>
</evidence>
<dbReference type="AlphaFoldDB" id="A0A7R9QG60"/>
<evidence type="ECO:0000313" key="3">
    <source>
        <dbReference type="Proteomes" id="UP000759131"/>
    </source>
</evidence>
<dbReference type="EMBL" id="OC884328">
    <property type="protein sequence ID" value="CAD7643700.1"/>
    <property type="molecule type" value="Genomic_DNA"/>
</dbReference>
<gene>
    <name evidence="2" type="ORF">OSB1V03_LOCUS19718</name>
</gene>
<sequence length="38" mass="4431">MTRQRPSSETARKWNPFHKTATSRTPKPRPQTLPEPTL</sequence>
<organism evidence="2">
    <name type="scientific">Medioppia subpectinata</name>
    <dbReference type="NCBI Taxonomy" id="1979941"/>
    <lineage>
        <taxon>Eukaryota</taxon>
        <taxon>Metazoa</taxon>
        <taxon>Ecdysozoa</taxon>
        <taxon>Arthropoda</taxon>
        <taxon>Chelicerata</taxon>
        <taxon>Arachnida</taxon>
        <taxon>Acari</taxon>
        <taxon>Acariformes</taxon>
        <taxon>Sarcoptiformes</taxon>
        <taxon>Oribatida</taxon>
        <taxon>Brachypylina</taxon>
        <taxon>Oppioidea</taxon>
        <taxon>Oppiidae</taxon>
        <taxon>Medioppia</taxon>
    </lineage>
</organism>
<dbReference type="EMBL" id="CAJPIZ010029753">
    <property type="protein sequence ID" value="CAG2119771.1"/>
    <property type="molecule type" value="Genomic_DNA"/>
</dbReference>
<keyword evidence="3" id="KW-1185">Reference proteome</keyword>
<feature type="compositionally biased region" description="Pro residues" evidence="1">
    <location>
        <begin position="28"/>
        <end position="38"/>
    </location>
</feature>
<protein>
    <submittedName>
        <fullName evidence="2">Uncharacterized protein</fullName>
    </submittedName>
</protein>